<proteinExistence type="predicted"/>
<evidence type="ECO:0000313" key="3">
    <source>
        <dbReference type="EMBL" id="TKI99954.1"/>
    </source>
</evidence>
<dbReference type="InterPro" id="IPR058653">
    <property type="entry name" value="NfeD2_TM"/>
</dbReference>
<dbReference type="GeneID" id="93010489"/>
<keyword evidence="1" id="KW-0472">Membrane</keyword>
<accession>A0A063CM46</accession>
<dbReference type="EMBL" id="SZOH01001716">
    <property type="protein sequence ID" value="TKI99954.1"/>
    <property type="molecule type" value="Genomic_DNA"/>
</dbReference>
<keyword evidence="1" id="KW-1133">Transmembrane helix</keyword>
<name>A0A063CM46_BACCE</name>
<gene>
    <name evidence="3" type="ORF">FC695_22760</name>
</gene>
<feature type="transmembrane region" description="Helical" evidence="1">
    <location>
        <begin position="36"/>
        <end position="63"/>
    </location>
</feature>
<keyword evidence="1" id="KW-0812">Transmembrane</keyword>
<dbReference type="AlphaFoldDB" id="A0A063CM46"/>
<dbReference type="OMA" id="AGNTIHT"/>
<organism evidence="3 4">
    <name type="scientific">Bacillus cereus</name>
    <dbReference type="NCBI Taxonomy" id="1396"/>
    <lineage>
        <taxon>Bacteria</taxon>
        <taxon>Bacillati</taxon>
        <taxon>Bacillota</taxon>
        <taxon>Bacilli</taxon>
        <taxon>Bacillales</taxon>
        <taxon>Bacillaceae</taxon>
        <taxon>Bacillus</taxon>
        <taxon>Bacillus cereus group</taxon>
    </lineage>
</organism>
<dbReference type="Proteomes" id="UP000308444">
    <property type="component" value="Unassembled WGS sequence"/>
</dbReference>
<comment type="caution">
    <text evidence="3">The sequence shown here is derived from an EMBL/GenBank/DDBJ whole genome shotgun (WGS) entry which is preliminary data.</text>
</comment>
<dbReference type="Gene3D" id="2.40.50.140">
    <property type="entry name" value="Nucleic acid-binding proteins"/>
    <property type="match status" value="1"/>
</dbReference>
<protein>
    <submittedName>
        <fullName evidence="3">Phosphate ABC transporter permease</fullName>
    </submittedName>
</protein>
<evidence type="ECO:0000256" key="1">
    <source>
        <dbReference type="SAM" id="Phobius"/>
    </source>
</evidence>
<dbReference type="Pfam" id="PF25842">
    <property type="entry name" value="NfeD_TM"/>
    <property type="match status" value="1"/>
</dbReference>
<dbReference type="KEGG" id="bcef:BcrFT9_00525"/>
<evidence type="ECO:0000259" key="2">
    <source>
        <dbReference type="Pfam" id="PF25842"/>
    </source>
</evidence>
<evidence type="ECO:0000313" key="4">
    <source>
        <dbReference type="Proteomes" id="UP000308444"/>
    </source>
</evidence>
<feature type="transmembrane region" description="Helical" evidence="1">
    <location>
        <begin position="12"/>
        <end position="29"/>
    </location>
</feature>
<sequence>MVLFGYPLETIYLYGFIIATILTVIYIFFGDIFESIFSFGGGSVSVVTLLLSFFAMLCGLSYIGEYLFSFNSILIFVAAFAISFIGVFIMKILILKPIAEAEQNTVQRMDEFIGCKGEVITTIPTEGFGEVLISSQFGSNAIPAKTIGKKDISQGTEVIIEGVQDGVLLVQNIAYSLKKPKL</sequence>
<dbReference type="RefSeq" id="WP_000242441.1">
    <property type="nucleotide sequence ID" value="NZ_AP022857.1"/>
</dbReference>
<feature type="domain" description="Membrane protein NfeD2 N-terminal transmembrane" evidence="2">
    <location>
        <begin position="3"/>
        <end position="103"/>
    </location>
</feature>
<dbReference type="InterPro" id="IPR012340">
    <property type="entry name" value="NA-bd_OB-fold"/>
</dbReference>
<feature type="transmembrane region" description="Helical" evidence="1">
    <location>
        <begin position="69"/>
        <end position="94"/>
    </location>
</feature>
<reference evidence="3 4" key="1">
    <citation type="journal article" date="2019" name="Environ. Microbiol.">
        <title>An active ?-lactamase is a part of an orchestrated cell wall stress resistance network of Bacillus subtilis and related rhizosphere species.</title>
        <authorList>
            <person name="Bucher T."/>
            <person name="Keren-Paz A."/>
            <person name="Hausser J."/>
            <person name="Olender T."/>
            <person name="Cytryn E."/>
            <person name="Kolodkin-Gal I."/>
        </authorList>
    </citation>
    <scope>NUCLEOTIDE SEQUENCE [LARGE SCALE GENOMIC DNA]</scope>
    <source>
        <strain evidence="3 4">I32</strain>
    </source>
</reference>